<feature type="domain" description="Radical SAM core" evidence="7">
    <location>
        <begin position="91"/>
        <end position="323"/>
    </location>
</feature>
<dbReference type="CDD" id="cd01335">
    <property type="entry name" value="Radical_SAM"/>
    <property type="match status" value="1"/>
</dbReference>
<evidence type="ECO:0000256" key="4">
    <source>
        <dbReference type="ARBA" id="ARBA00022723"/>
    </source>
</evidence>
<keyword evidence="9" id="KW-1185">Reference proteome</keyword>
<dbReference type="SFLD" id="SFLDG01386">
    <property type="entry name" value="main_SPASM_domain-containing"/>
    <property type="match status" value="1"/>
</dbReference>
<dbReference type="InterPro" id="IPR023867">
    <property type="entry name" value="Sulphatase_maturase_rSAM"/>
</dbReference>
<sequence>MEHNQLIHKFHINGVYVLLDINSGAVHIVDEAVYHILDVFTGDNDEAVIATYALTYGVEAVREILDELHELIEQGLLFSSELEVPPTFSEKPIVKSLCLHVAHDCNLRCTYCFAGTGDFGHGRSLMPKEIGERAVDFIIEHSGPRRHCEIDFFGGEPLLNMETVRHVVDYVRRREQETGKIFKLTLTTNGVLLRDEIIQYLNDNNISLVLSLDGRREVHDRMRPFAGGRGSFEPVLNNVRRAIESRNGENYFLRGTFTANNLDFAADVLAMADMGFDQLSVEPVVGKDVDYALTEEHLPVLFEQYELLAEEYIRRMLDGKGFNFFHFNMDIHHGPCVAKRLSGCGAGHEYFAVTPDGDLYPCHQFVGREDYLLGNVFDGVQNKELPDQFRQMHVLNKEACRNCWARFYCSGGCHANAQLFHDRIDQPYELGCELQKKRVECALMIQARLAMLKRFDV</sequence>
<keyword evidence="5" id="KW-0408">Iron</keyword>
<evidence type="ECO:0000256" key="5">
    <source>
        <dbReference type="ARBA" id="ARBA00023004"/>
    </source>
</evidence>
<keyword evidence="4" id="KW-0479">Metal-binding</keyword>
<keyword evidence="6" id="KW-0411">Iron-sulfur</keyword>
<keyword evidence="2" id="KW-0004">4Fe-4S</keyword>
<dbReference type="InterPro" id="IPR007197">
    <property type="entry name" value="rSAM"/>
</dbReference>
<dbReference type="SFLD" id="SFLDG01384">
    <property type="entry name" value="thioether_bond_formation_requi"/>
    <property type="match status" value="1"/>
</dbReference>
<evidence type="ECO:0000313" key="9">
    <source>
        <dbReference type="Proteomes" id="UP000198847"/>
    </source>
</evidence>
<evidence type="ECO:0000256" key="3">
    <source>
        <dbReference type="ARBA" id="ARBA00022691"/>
    </source>
</evidence>
<dbReference type="AlphaFoldDB" id="A0A1H8RRR8"/>
<dbReference type="PANTHER" id="PTHR43273:SF8">
    <property type="entry name" value="RADICAL SAM DOMAIN PROTEIN"/>
    <property type="match status" value="1"/>
</dbReference>
<dbReference type="GO" id="GO:0051539">
    <property type="term" value="F:4 iron, 4 sulfur cluster binding"/>
    <property type="evidence" value="ECO:0007669"/>
    <property type="project" value="UniProtKB-KW"/>
</dbReference>
<dbReference type="SUPFAM" id="SSF102114">
    <property type="entry name" value="Radical SAM enzymes"/>
    <property type="match status" value="1"/>
</dbReference>
<dbReference type="PROSITE" id="PS51918">
    <property type="entry name" value="RADICAL_SAM"/>
    <property type="match status" value="1"/>
</dbReference>
<dbReference type="Pfam" id="PF04055">
    <property type="entry name" value="Radical_SAM"/>
    <property type="match status" value="1"/>
</dbReference>
<evidence type="ECO:0000256" key="1">
    <source>
        <dbReference type="ARBA" id="ARBA00001966"/>
    </source>
</evidence>
<dbReference type="InterPro" id="IPR047602">
    <property type="entry name" value="SPASM_CteB-like"/>
</dbReference>
<evidence type="ECO:0000313" key="8">
    <source>
        <dbReference type="EMBL" id="SEO68874.1"/>
    </source>
</evidence>
<dbReference type="SFLD" id="SFLDS00029">
    <property type="entry name" value="Radical_SAM"/>
    <property type="match status" value="1"/>
</dbReference>
<keyword evidence="3" id="KW-0949">S-adenosyl-L-methionine</keyword>
<dbReference type="GO" id="GO:0016491">
    <property type="term" value="F:oxidoreductase activity"/>
    <property type="evidence" value="ECO:0007669"/>
    <property type="project" value="InterPro"/>
</dbReference>
<dbReference type="Proteomes" id="UP000198847">
    <property type="component" value="Unassembled WGS sequence"/>
</dbReference>
<dbReference type="InterPro" id="IPR058240">
    <property type="entry name" value="rSAM_sf"/>
</dbReference>
<dbReference type="STRING" id="112903.SAMN04490178_10449"/>
<dbReference type="EMBL" id="FODY01000004">
    <property type="protein sequence ID" value="SEO68874.1"/>
    <property type="molecule type" value="Genomic_DNA"/>
</dbReference>
<dbReference type="PROSITE" id="PS01305">
    <property type="entry name" value="MOAA_NIFB_PQQE"/>
    <property type="match status" value="1"/>
</dbReference>
<dbReference type="Gene3D" id="3.20.20.70">
    <property type="entry name" value="Aldolase class I"/>
    <property type="match status" value="1"/>
</dbReference>
<evidence type="ECO:0000259" key="7">
    <source>
        <dbReference type="PROSITE" id="PS51918"/>
    </source>
</evidence>
<dbReference type="PANTHER" id="PTHR43273">
    <property type="entry name" value="ANAEROBIC SULFATASE-MATURATING ENZYME HOMOLOG ASLB-RELATED"/>
    <property type="match status" value="1"/>
</dbReference>
<name>A0A1H8RRR8_9FIRM</name>
<dbReference type="GO" id="GO:0046872">
    <property type="term" value="F:metal ion binding"/>
    <property type="evidence" value="ECO:0007669"/>
    <property type="project" value="UniProtKB-KW"/>
</dbReference>
<dbReference type="OrthoDB" id="9808591at2"/>
<dbReference type="NCBIfam" id="TIGR03974">
    <property type="entry name" value="rSAM_six_Cys"/>
    <property type="match status" value="1"/>
</dbReference>
<accession>A0A1H8RRR8</accession>
<dbReference type="NCBIfam" id="TIGR04085">
    <property type="entry name" value="rSAM_more_4Fe4S"/>
    <property type="match status" value="1"/>
</dbReference>
<evidence type="ECO:0000256" key="6">
    <source>
        <dbReference type="ARBA" id="ARBA00023014"/>
    </source>
</evidence>
<dbReference type="InterPro" id="IPR023885">
    <property type="entry name" value="4Fe4S-binding_SPASM_dom"/>
</dbReference>
<organism evidence="8 9">
    <name type="scientific">Propionispora vibrioides</name>
    <dbReference type="NCBI Taxonomy" id="112903"/>
    <lineage>
        <taxon>Bacteria</taxon>
        <taxon>Bacillati</taxon>
        <taxon>Bacillota</taxon>
        <taxon>Negativicutes</taxon>
        <taxon>Selenomonadales</taxon>
        <taxon>Sporomusaceae</taxon>
        <taxon>Propionispora</taxon>
    </lineage>
</organism>
<dbReference type="InterPro" id="IPR024025">
    <property type="entry name" value="SCIFF_rSAM_maturase"/>
</dbReference>
<reference evidence="8 9" key="1">
    <citation type="submission" date="2016-10" db="EMBL/GenBank/DDBJ databases">
        <authorList>
            <person name="de Groot N.N."/>
        </authorList>
    </citation>
    <scope>NUCLEOTIDE SEQUENCE [LARGE SCALE GENOMIC DNA]</scope>
    <source>
        <strain evidence="8 9">DSM 13305</strain>
    </source>
</reference>
<dbReference type="Pfam" id="PF13186">
    <property type="entry name" value="SPASM"/>
    <property type="match status" value="1"/>
</dbReference>
<dbReference type="InterPro" id="IPR013785">
    <property type="entry name" value="Aldolase_TIM"/>
</dbReference>
<proteinExistence type="predicted"/>
<protein>
    <recommendedName>
        <fullName evidence="7">Radical SAM core domain-containing protein</fullName>
    </recommendedName>
</protein>
<dbReference type="SFLD" id="SFLDG01067">
    <property type="entry name" value="SPASM/twitch_domain_containing"/>
    <property type="match status" value="1"/>
</dbReference>
<dbReference type="RefSeq" id="WP_091744337.1">
    <property type="nucleotide sequence ID" value="NZ_FODY01000004.1"/>
</dbReference>
<gene>
    <name evidence="8" type="ORF">SAMN04490178_10449</name>
</gene>
<evidence type="ECO:0000256" key="2">
    <source>
        <dbReference type="ARBA" id="ARBA00022485"/>
    </source>
</evidence>
<dbReference type="InterPro" id="IPR000385">
    <property type="entry name" value="MoaA_NifB_PqqE_Fe-S-bd_CS"/>
</dbReference>
<dbReference type="CDD" id="cd21124">
    <property type="entry name" value="SPASM_CteB-like"/>
    <property type="match status" value="1"/>
</dbReference>
<comment type="cofactor">
    <cofactor evidence="1">
        <name>[4Fe-4S] cluster</name>
        <dbReference type="ChEBI" id="CHEBI:49883"/>
    </cofactor>
</comment>